<evidence type="ECO:0000256" key="1">
    <source>
        <dbReference type="ARBA" id="ARBA00008779"/>
    </source>
</evidence>
<dbReference type="Pfam" id="PF00884">
    <property type="entry name" value="Sulfatase"/>
    <property type="match status" value="1"/>
</dbReference>
<feature type="compositionally biased region" description="Low complexity" evidence="3">
    <location>
        <begin position="858"/>
        <end position="870"/>
    </location>
</feature>
<organism evidence="5 6">
    <name type="scientific">Candidatus Pseudobacter hemicellulosilyticus</name>
    <dbReference type="NCBI Taxonomy" id="3121375"/>
    <lineage>
        <taxon>Bacteria</taxon>
        <taxon>Pseudomonadati</taxon>
        <taxon>Bacteroidota</taxon>
        <taxon>Chitinophagia</taxon>
        <taxon>Chitinophagales</taxon>
        <taxon>Chitinophagaceae</taxon>
        <taxon>Pseudobacter</taxon>
    </lineage>
</organism>
<feature type="domain" description="Sulfatase N-terminal" evidence="4">
    <location>
        <begin position="402"/>
        <end position="770"/>
    </location>
</feature>
<dbReference type="InterPro" id="IPR017850">
    <property type="entry name" value="Alkaline_phosphatase_core_sf"/>
</dbReference>
<evidence type="ECO:0000259" key="4">
    <source>
        <dbReference type="Pfam" id="PF00884"/>
    </source>
</evidence>
<dbReference type="PROSITE" id="PS00149">
    <property type="entry name" value="SULFATASE_2"/>
    <property type="match status" value="1"/>
</dbReference>
<feature type="region of interest" description="Disordered" evidence="3">
    <location>
        <begin position="849"/>
        <end position="877"/>
    </location>
</feature>
<sequence>MTRYLLIILLMGAFVRSSGQEIGANFNHDPEIIDFSYLSKTPVEWIRTTPYIFEYIQGEKDPATEPGLDKVIEAKKRGYKVAFGFRWDFRKFKLRIPAPGSSEEKKYFAVAAAILDKVGPSLDMFKLGNEPNLETMEADLQYNAEGIVPLVRFTERLLTEVVEPYYTSHKELKRPDIYAGSLPRLFAKEEQQKPGVAGLIKLAQNDPRIKGFAIHLHIADSLQMEEAFRFIRSIMPEKPIIVPEFSLFQLYNRHTADLLGDSPAGKAFATKYGYQPSMKLYEWYSKANSQRVSATEWQDLFDSRTWFPKHFLLTYYRYFQKYGVVLATYGYLSQSAPARMDADSPTWFINPIFPFKSLQKQADGSHTPNPLWFDDFVTIVNKGRQAGKAVGRKQPKSSSVPPNIVIIYTDDLGYGDLSCYGATAVQTPNIDQLAAGGIRFTDAHCTAATCTPSRFSLLTGMYAFRNDAAILPGDAPLLIPTNIETLPGMLQKAGYKTGVVGKWHLGLGHGTIDWNKKISPGPNETGFNYSFIIPATVDRVPCVYLENQEVYQADASDPIYVSYKEKIGDEPTGLSHPQLLKMAADTQHSNTIINGISRIGYMTGGAKARWVDEDMPGVFLQKAKAFIDNNKQQPFFLYFALTNVHVPRTPHNNFLGKSPMGRRGDVILEMDWLTGQLMDELRRQGLDSNTIVIFSSDNGPVLDDGYVDQAVELAGNHRPGGIYRGGKYSAYEAGTRVPVIISWPGAIKPGISNTLHSQIDWMASFAALTGQKLAKGAGPDSRNALPVMLGQSNKDREFLLEEAFTLSLRSGQWKYVAPQEKGTPDWLANKDIETGLSTSPQLYDLKKDPEEKHNIAAQQPKTLKQLQKKLSNIRKQP</sequence>
<accession>A0AAJ6BJ13</accession>
<dbReference type="Proteomes" id="UP001220610">
    <property type="component" value="Chromosome"/>
</dbReference>
<dbReference type="Gene3D" id="3.40.720.10">
    <property type="entry name" value="Alkaline Phosphatase, subunit A"/>
    <property type="match status" value="1"/>
</dbReference>
<comment type="similarity">
    <text evidence="1">Belongs to the sulfatase family.</text>
</comment>
<dbReference type="EMBL" id="CP119311">
    <property type="protein sequence ID" value="WEK37444.1"/>
    <property type="molecule type" value="Genomic_DNA"/>
</dbReference>
<evidence type="ECO:0000313" key="5">
    <source>
        <dbReference type="EMBL" id="WEK37444.1"/>
    </source>
</evidence>
<keyword evidence="2 5" id="KW-0378">Hydrolase</keyword>
<reference evidence="5" key="1">
    <citation type="submission" date="2023-03" db="EMBL/GenBank/DDBJ databases">
        <title>Andean soil-derived lignocellulolytic bacterial consortium as a source of novel taxa and putative plastic-active enzymes.</title>
        <authorList>
            <person name="Diaz-Garcia L."/>
            <person name="Chuvochina M."/>
            <person name="Feuerriegel G."/>
            <person name="Bunk B."/>
            <person name="Sproer C."/>
            <person name="Streit W.R."/>
            <person name="Rodriguez L.M."/>
            <person name="Overmann J."/>
            <person name="Jimenez D.J."/>
        </authorList>
    </citation>
    <scope>NUCLEOTIDE SEQUENCE</scope>
    <source>
        <strain evidence="5">MAG 7</strain>
    </source>
</reference>
<evidence type="ECO:0000256" key="3">
    <source>
        <dbReference type="SAM" id="MobiDB-lite"/>
    </source>
</evidence>
<dbReference type="InterPro" id="IPR000917">
    <property type="entry name" value="Sulfatase_N"/>
</dbReference>
<dbReference type="PANTHER" id="PTHR43751:SF6">
    <property type="entry name" value="N-ACETYLGALACTOSAMINE-6-O-SULFATASE"/>
    <property type="match status" value="1"/>
</dbReference>
<dbReference type="GO" id="GO:0016787">
    <property type="term" value="F:hydrolase activity"/>
    <property type="evidence" value="ECO:0007669"/>
    <property type="project" value="UniProtKB-KW"/>
</dbReference>
<dbReference type="CDD" id="cd16143">
    <property type="entry name" value="ARS_like"/>
    <property type="match status" value="1"/>
</dbReference>
<evidence type="ECO:0000313" key="6">
    <source>
        <dbReference type="Proteomes" id="UP001220610"/>
    </source>
</evidence>
<evidence type="ECO:0000256" key="2">
    <source>
        <dbReference type="ARBA" id="ARBA00022801"/>
    </source>
</evidence>
<protein>
    <submittedName>
        <fullName evidence="5">Sulfatase-like hydrolase/transferase</fullName>
    </submittedName>
</protein>
<dbReference type="PANTHER" id="PTHR43751">
    <property type="entry name" value="SULFATASE"/>
    <property type="match status" value="1"/>
</dbReference>
<dbReference type="PROSITE" id="PS00523">
    <property type="entry name" value="SULFATASE_1"/>
    <property type="match status" value="1"/>
</dbReference>
<dbReference type="AlphaFoldDB" id="A0AAJ6BJ13"/>
<dbReference type="SUPFAM" id="SSF53649">
    <property type="entry name" value="Alkaline phosphatase-like"/>
    <property type="match status" value="1"/>
</dbReference>
<proteinExistence type="inferred from homology"/>
<dbReference type="InterPro" id="IPR052701">
    <property type="entry name" value="GAG_Ulvan_Degrading_Sulfatases"/>
</dbReference>
<dbReference type="InterPro" id="IPR024607">
    <property type="entry name" value="Sulfatase_CS"/>
</dbReference>
<gene>
    <name evidence="5" type="ORF">P0Y53_08015</name>
</gene>
<name>A0AAJ6BJ13_9BACT</name>
<dbReference type="Gene3D" id="3.30.1120.10">
    <property type="match status" value="1"/>
</dbReference>